<sequence length="230" mass="25390">MAQTTALPRARGQWVPMSFAEFLDWAPPGGRTERTDGEGIFYTTASDRHQAIVLLLASVLDALTRVFGSGRVGAAPFAMRFEPGGPHREPDVLFVRGANLDRWTAQRLIGPADLVVKVLSEDTAGEDRGRKPAQYAALGVAEYLMVDARPGRSEFAFLRRDPAGAYQPVLPDGHGRYHSEVITGFWLDPAWFRRDPLPDPEDLLLAIAPDAYEAWILTKIRAHREASDAP</sequence>
<reference evidence="2" key="1">
    <citation type="submission" date="2020-02" db="EMBL/GenBank/DDBJ databases">
        <authorList>
            <person name="Meier V. D."/>
        </authorList>
    </citation>
    <scope>NUCLEOTIDE SEQUENCE</scope>
    <source>
        <strain evidence="2">AVDCRST_MAG73</strain>
    </source>
</reference>
<dbReference type="PANTHER" id="PTHR34107:SF4">
    <property type="entry name" value="SLL1222 PROTEIN"/>
    <property type="match status" value="1"/>
</dbReference>
<protein>
    <recommendedName>
        <fullName evidence="1">Putative restriction endonuclease domain-containing protein</fullName>
    </recommendedName>
</protein>
<dbReference type="InterPro" id="IPR012296">
    <property type="entry name" value="Nuclease_put_TT1808"/>
</dbReference>
<accession>A0A6J4UGW1</accession>
<dbReference type="EMBL" id="CADCWE010000189">
    <property type="protein sequence ID" value="CAA9550192.1"/>
    <property type="molecule type" value="Genomic_DNA"/>
</dbReference>
<dbReference type="PANTHER" id="PTHR34107">
    <property type="entry name" value="SLL0198 PROTEIN-RELATED"/>
    <property type="match status" value="1"/>
</dbReference>
<gene>
    <name evidence="2" type="ORF">AVDCRST_MAG73-2791</name>
</gene>
<evidence type="ECO:0000259" key="1">
    <source>
        <dbReference type="Pfam" id="PF05685"/>
    </source>
</evidence>
<organism evidence="2">
    <name type="scientific">uncultured Thermomicrobiales bacterium</name>
    <dbReference type="NCBI Taxonomy" id="1645740"/>
    <lineage>
        <taxon>Bacteria</taxon>
        <taxon>Pseudomonadati</taxon>
        <taxon>Thermomicrobiota</taxon>
        <taxon>Thermomicrobia</taxon>
        <taxon>Thermomicrobiales</taxon>
        <taxon>environmental samples</taxon>
    </lineage>
</organism>
<dbReference type="InterPro" id="IPR008538">
    <property type="entry name" value="Uma2"/>
</dbReference>
<dbReference type="CDD" id="cd06260">
    <property type="entry name" value="DUF820-like"/>
    <property type="match status" value="1"/>
</dbReference>
<feature type="domain" description="Putative restriction endonuclease" evidence="1">
    <location>
        <begin position="20"/>
        <end position="188"/>
    </location>
</feature>
<evidence type="ECO:0000313" key="2">
    <source>
        <dbReference type="EMBL" id="CAA9550192.1"/>
    </source>
</evidence>
<dbReference type="InterPro" id="IPR011335">
    <property type="entry name" value="Restrct_endonuc-II-like"/>
</dbReference>
<dbReference type="Pfam" id="PF05685">
    <property type="entry name" value="Uma2"/>
    <property type="match status" value="1"/>
</dbReference>
<dbReference type="Gene3D" id="3.90.1570.10">
    <property type="entry name" value="tt1808, chain A"/>
    <property type="match status" value="1"/>
</dbReference>
<name>A0A6J4UGW1_9BACT</name>
<proteinExistence type="predicted"/>
<dbReference type="AlphaFoldDB" id="A0A6J4UGW1"/>
<dbReference type="SUPFAM" id="SSF52980">
    <property type="entry name" value="Restriction endonuclease-like"/>
    <property type="match status" value="1"/>
</dbReference>